<accession>A0ABP0IKB7</accession>
<evidence type="ECO:0000313" key="2">
    <source>
        <dbReference type="Proteomes" id="UP001642484"/>
    </source>
</evidence>
<dbReference type="Proteomes" id="UP001642484">
    <property type="component" value="Unassembled WGS sequence"/>
</dbReference>
<proteinExistence type="predicted"/>
<organism evidence="1 2">
    <name type="scientific">Durusdinium trenchii</name>
    <dbReference type="NCBI Taxonomy" id="1381693"/>
    <lineage>
        <taxon>Eukaryota</taxon>
        <taxon>Sar</taxon>
        <taxon>Alveolata</taxon>
        <taxon>Dinophyceae</taxon>
        <taxon>Suessiales</taxon>
        <taxon>Symbiodiniaceae</taxon>
        <taxon>Durusdinium</taxon>
    </lineage>
</organism>
<name>A0ABP0IKB7_9DINO</name>
<gene>
    <name evidence="1" type="ORF">CCMP2556_LOCUS7127</name>
</gene>
<dbReference type="EMBL" id="CAXAMN010003117">
    <property type="protein sequence ID" value="CAK9003050.1"/>
    <property type="molecule type" value="Genomic_DNA"/>
</dbReference>
<evidence type="ECO:0000313" key="1">
    <source>
        <dbReference type="EMBL" id="CAK9003050.1"/>
    </source>
</evidence>
<comment type="caution">
    <text evidence="1">The sequence shown here is derived from an EMBL/GenBank/DDBJ whole genome shotgun (WGS) entry which is preliminary data.</text>
</comment>
<sequence>MVRTGQLEAKKRREQILSLQVDGAGLSVRSRGDLQARVMIHKLCRNYMANLCCEHDFAGKLLTYGDFGPAAAWKHTRLTHSQFIELNPPNKQTAWVAVPGWRKERNLDDLMHTLHLGVALCVIPGLIIDHLIRTNPAITLDRLERSLLHAYWHHRAWCKENRVPYAPLRFNLARFGKESWGEKPELTTQYKAMIVKHLIYWSHAWLTEEGAESDILCTSFALAQFQYKLDTSPDWLSPNDKRETVDAGFAFLQFYQRLAFKNLRSPKQQYKLTPKFHYFCHLVEYIDKSARNVRYEHCYADESLMGQMARICNKCHALTLERTAMHRYRVMLDLIVLGSDQDDPEGP</sequence>
<protein>
    <submittedName>
        <fullName evidence="1">Uncharacterized protein</fullName>
    </submittedName>
</protein>
<reference evidence="1 2" key="1">
    <citation type="submission" date="2024-02" db="EMBL/GenBank/DDBJ databases">
        <authorList>
            <person name="Chen Y."/>
            <person name="Shah S."/>
            <person name="Dougan E. K."/>
            <person name="Thang M."/>
            <person name="Chan C."/>
        </authorList>
    </citation>
    <scope>NUCLEOTIDE SEQUENCE [LARGE SCALE GENOMIC DNA]</scope>
</reference>
<keyword evidence="2" id="KW-1185">Reference proteome</keyword>